<keyword evidence="3" id="KW-1185">Reference proteome</keyword>
<evidence type="ECO:0000313" key="2">
    <source>
        <dbReference type="EMBL" id="MBD8504582.1"/>
    </source>
</evidence>
<keyword evidence="1" id="KW-0732">Signal</keyword>
<protein>
    <submittedName>
        <fullName evidence="2">Tetratricopeptide repeat protein</fullName>
    </submittedName>
</protein>
<feature type="signal peptide" evidence="1">
    <location>
        <begin position="1"/>
        <end position="25"/>
    </location>
</feature>
<reference evidence="3" key="1">
    <citation type="submission" date="2023-07" db="EMBL/GenBank/DDBJ databases">
        <title>Thauera sp. CAU 1555 isolated from sand of Yaerae Beach.</title>
        <authorList>
            <person name="Kim W."/>
        </authorList>
    </citation>
    <scope>NUCLEOTIDE SEQUENCE [LARGE SCALE GENOMIC DNA]</scope>
    <source>
        <strain evidence="3">CAU 1555</strain>
    </source>
</reference>
<dbReference type="Proteomes" id="UP000603602">
    <property type="component" value="Unassembled WGS sequence"/>
</dbReference>
<organism evidence="2 3">
    <name type="scientific">Thauera sedimentorum</name>
    <dbReference type="NCBI Taxonomy" id="2767595"/>
    <lineage>
        <taxon>Bacteria</taxon>
        <taxon>Pseudomonadati</taxon>
        <taxon>Pseudomonadota</taxon>
        <taxon>Betaproteobacteria</taxon>
        <taxon>Rhodocyclales</taxon>
        <taxon>Zoogloeaceae</taxon>
        <taxon>Thauera</taxon>
    </lineage>
</organism>
<feature type="chain" id="PRO_5045835054" evidence="1">
    <location>
        <begin position="26"/>
        <end position="223"/>
    </location>
</feature>
<name>A0ABR9BED0_9RHOO</name>
<accession>A0ABR9BED0</accession>
<sequence length="223" mass="24836">MRFSGQLRRALAGLLLSAVPALVHAQLGAMACGSFNNHYGPFDYRRSSAENLNLVERAHFTPAVENLIKGNTSLGPGGDLSYTLNVFPNHHRALMSMMKLALREKRNRPTESKWSMECWFDRGERYAPDDAMVKIIHGLYLTKTGKPAEARDKLDEARALGLMDANAYYNLGLGYFDLQQYDKALESAHAAYAQGFPLPGLRDKLRRAGKWKDPAPEAHSGVN</sequence>
<dbReference type="InterPro" id="IPR011990">
    <property type="entry name" value="TPR-like_helical_dom_sf"/>
</dbReference>
<evidence type="ECO:0000313" key="3">
    <source>
        <dbReference type="Proteomes" id="UP000603602"/>
    </source>
</evidence>
<dbReference type="SUPFAM" id="SSF48452">
    <property type="entry name" value="TPR-like"/>
    <property type="match status" value="1"/>
</dbReference>
<dbReference type="Gene3D" id="1.25.40.10">
    <property type="entry name" value="Tetratricopeptide repeat domain"/>
    <property type="match status" value="1"/>
</dbReference>
<evidence type="ECO:0000256" key="1">
    <source>
        <dbReference type="SAM" id="SignalP"/>
    </source>
</evidence>
<dbReference type="EMBL" id="JACYTO010000002">
    <property type="protein sequence ID" value="MBD8504582.1"/>
    <property type="molecule type" value="Genomic_DNA"/>
</dbReference>
<comment type="caution">
    <text evidence="2">The sequence shown here is derived from an EMBL/GenBank/DDBJ whole genome shotgun (WGS) entry which is preliminary data.</text>
</comment>
<dbReference type="RefSeq" id="WP_187719311.1">
    <property type="nucleotide sequence ID" value="NZ_JACTAH010000002.1"/>
</dbReference>
<gene>
    <name evidence="2" type="ORF">IFO67_16955</name>
</gene>
<proteinExistence type="predicted"/>
<dbReference type="PROSITE" id="PS51257">
    <property type="entry name" value="PROKAR_LIPOPROTEIN"/>
    <property type="match status" value="1"/>
</dbReference>